<protein>
    <submittedName>
        <fullName evidence="1">Uncharacterized protein</fullName>
    </submittedName>
</protein>
<dbReference type="AlphaFoldDB" id="A0A6C0B004"/>
<dbReference type="EMBL" id="MN739043">
    <property type="protein sequence ID" value="QHS85412.1"/>
    <property type="molecule type" value="Genomic_DNA"/>
</dbReference>
<name>A0A6C0B004_9ZZZZ</name>
<proteinExistence type="predicted"/>
<accession>A0A6C0B004</accession>
<sequence>MDKTCLFLFHLNTGDNFTMYPALRHFQKIYKDIFIFCLYRNRYTIKQLYLPYNNIHFYIIFDDSHLAPKELINHYKSKLPNCDLFTTGFYDPNFNGSGRFWKTFYDQINLPYKIRYDYEDINRDKEREVKLYNLIISKYGENYIFLHDHRNIKYKHFNERPNVHVNSDLPIFHPNFNYYNDLENDFKDLWNSEFLSDNLLDYCTLIESASEIHISDSAFSCLVPYLDLQKVNKKCIYTSYNLDIEDYHIKYKNWEIIRR</sequence>
<reference evidence="1" key="1">
    <citation type="journal article" date="2020" name="Nature">
        <title>Giant virus diversity and host interactions through global metagenomics.</title>
        <authorList>
            <person name="Schulz F."/>
            <person name="Roux S."/>
            <person name="Paez-Espino D."/>
            <person name="Jungbluth S."/>
            <person name="Walsh D.A."/>
            <person name="Denef V.J."/>
            <person name="McMahon K.D."/>
            <person name="Konstantinidis K.T."/>
            <person name="Eloe-Fadrosh E.A."/>
            <person name="Kyrpides N.C."/>
            <person name="Woyke T."/>
        </authorList>
    </citation>
    <scope>NUCLEOTIDE SEQUENCE</scope>
    <source>
        <strain evidence="1">GVMAG-M-3300009182-78</strain>
    </source>
</reference>
<organism evidence="1">
    <name type="scientific">viral metagenome</name>
    <dbReference type="NCBI Taxonomy" id="1070528"/>
    <lineage>
        <taxon>unclassified sequences</taxon>
        <taxon>metagenomes</taxon>
        <taxon>organismal metagenomes</taxon>
    </lineage>
</organism>
<evidence type="ECO:0000313" key="1">
    <source>
        <dbReference type="EMBL" id="QHS85412.1"/>
    </source>
</evidence>